<dbReference type="EMBL" id="WHWC01000017">
    <property type="protein sequence ID" value="KAG8366069.1"/>
    <property type="molecule type" value="Genomic_DNA"/>
</dbReference>
<dbReference type="InterPro" id="IPR027417">
    <property type="entry name" value="P-loop_NTPase"/>
</dbReference>
<dbReference type="AlphaFoldDB" id="A0AAV6W7J3"/>
<keyword evidence="1" id="KW-0234">DNA repair</keyword>
<dbReference type="GO" id="GO:0043139">
    <property type="term" value="F:5'-3' DNA helicase activity"/>
    <property type="evidence" value="ECO:0007669"/>
    <property type="project" value="UniProtKB-EC"/>
</dbReference>
<keyword evidence="4" id="KW-1185">Reference proteome</keyword>
<evidence type="ECO:0000313" key="3">
    <source>
        <dbReference type="EMBL" id="KAG8366069.1"/>
    </source>
</evidence>
<keyword evidence="1" id="KW-0067">ATP-binding</keyword>
<evidence type="ECO:0000313" key="4">
    <source>
        <dbReference type="Proteomes" id="UP000826271"/>
    </source>
</evidence>
<dbReference type="Pfam" id="PF05970">
    <property type="entry name" value="PIF1"/>
    <property type="match status" value="1"/>
</dbReference>
<evidence type="ECO:0000259" key="2">
    <source>
        <dbReference type="Pfam" id="PF05970"/>
    </source>
</evidence>
<keyword evidence="1" id="KW-0233">DNA recombination</keyword>
<gene>
    <name evidence="3" type="ORF">BUALT_Bualt17G0037600</name>
</gene>
<comment type="similarity">
    <text evidence="1">Belongs to the helicase family.</text>
</comment>
<keyword evidence="1" id="KW-0378">Hydrolase</keyword>
<dbReference type="GO" id="GO:0005524">
    <property type="term" value="F:ATP binding"/>
    <property type="evidence" value="ECO:0007669"/>
    <property type="project" value="UniProtKB-KW"/>
</dbReference>
<dbReference type="PANTHER" id="PTHR10492:SF57">
    <property type="entry name" value="ATP-DEPENDENT DNA HELICASE"/>
    <property type="match status" value="1"/>
</dbReference>
<comment type="catalytic activity">
    <reaction evidence="1">
        <text>ATP + H2O = ADP + phosphate + H(+)</text>
        <dbReference type="Rhea" id="RHEA:13065"/>
        <dbReference type="ChEBI" id="CHEBI:15377"/>
        <dbReference type="ChEBI" id="CHEBI:15378"/>
        <dbReference type="ChEBI" id="CHEBI:30616"/>
        <dbReference type="ChEBI" id="CHEBI:43474"/>
        <dbReference type="ChEBI" id="CHEBI:456216"/>
        <dbReference type="EC" id="5.6.2.3"/>
    </reaction>
</comment>
<protein>
    <recommendedName>
        <fullName evidence="1">ATP-dependent DNA helicase</fullName>
        <ecNumber evidence="1">5.6.2.3</ecNumber>
    </recommendedName>
</protein>
<sequence length="248" mass="29318">MLLYKVRGAQCFEDLRTFNGIVYQTFKQACFAHGLLDDDKKWHEALAEAETWALSINLRYMFSTMLMFSEITDPVNLWERHWRTMVDDLQYRVRQEPRDNNVQLSDEDIKEWGLQEIEHMPEPSFRSFSHITNRLIREELDYDDSKEKQSFHTYFNGLNDDQLAVYNTIVQAYERKCGGLFFVNGGRTVHSYFKIPFDLDETSSCPINVNTDLAKLIQEASLIIWDEAPMMHQYGFETVSKTLKDFLY</sequence>
<dbReference type="GO" id="GO:0006310">
    <property type="term" value="P:DNA recombination"/>
    <property type="evidence" value="ECO:0007669"/>
    <property type="project" value="UniProtKB-KW"/>
</dbReference>
<comment type="cofactor">
    <cofactor evidence="1">
        <name>Mg(2+)</name>
        <dbReference type="ChEBI" id="CHEBI:18420"/>
    </cofactor>
</comment>
<dbReference type="InterPro" id="IPR010285">
    <property type="entry name" value="DNA_helicase_pif1-like_DEAD"/>
</dbReference>
<keyword evidence="1" id="KW-0547">Nucleotide-binding</keyword>
<keyword evidence="1" id="KW-0227">DNA damage</keyword>
<proteinExistence type="inferred from homology"/>
<dbReference type="EC" id="5.6.2.3" evidence="1"/>
<feature type="domain" description="DNA helicase Pif1-like DEAD-box helicase" evidence="2">
    <location>
        <begin position="184"/>
        <end position="246"/>
    </location>
</feature>
<evidence type="ECO:0000256" key="1">
    <source>
        <dbReference type="RuleBase" id="RU363044"/>
    </source>
</evidence>
<dbReference type="GO" id="GO:0016787">
    <property type="term" value="F:hydrolase activity"/>
    <property type="evidence" value="ECO:0007669"/>
    <property type="project" value="UniProtKB-KW"/>
</dbReference>
<dbReference type="Proteomes" id="UP000826271">
    <property type="component" value="Unassembled WGS sequence"/>
</dbReference>
<dbReference type="Gene3D" id="3.40.50.300">
    <property type="entry name" value="P-loop containing nucleotide triphosphate hydrolases"/>
    <property type="match status" value="1"/>
</dbReference>
<dbReference type="GO" id="GO:0006281">
    <property type="term" value="P:DNA repair"/>
    <property type="evidence" value="ECO:0007669"/>
    <property type="project" value="UniProtKB-KW"/>
</dbReference>
<reference evidence="3" key="1">
    <citation type="submission" date="2019-10" db="EMBL/GenBank/DDBJ databases">
        <authorList>
            <person name="Zhang R."/>
            <person name="Pan Y."/>
            <person name="Wang J."/>
            <person name="Ma R."/>
            <person name="Yu S."/>
        </authorList>
    </citation>
    <scope>NUCLEOTIDE SEQUENCE</scope>
    <source>
        <strain evidence="3">LA-IB0</strain>
        <tissue evidence="3">Leaf</tissue>
    </source>
</reference>
<comment type="caution">
    <text evidence="3">The sequence shown here is derived from an EMBL/GenBank/DDBJ whole genome shotgun (WGS) entry which is preliminary data.</text>
</comment>
<keyword evidence="1" id="KW-0347">Helicase</keyword>
<dbReference type="GO" id="GO:0000723">
    <property type="term" value="P:telomere maintenance"/>
    <property type="evidence" value="ECO:0007669"/>
    <property type="project" value="InterPro"/>
</dbReference>
<accession>A0AAV6W7J3</accession>
<organism evidence="3 4">
    <name type="scientific">Buddleja alternifolia</name>
    <dbReference type="NCBI Taxonomy" id="168488"/>
    <lineage>
        <taxon>Eukaryota</taxon>
        <taxon>Viridiplantae</taxon>
        <taxon>Streptophyta</taxon>
        <taxon>Embryophyta</taxon>
        <taxon>Tracheophyta</taxon>
        <taxon>Spermatophyta</taxon>
        <taxon>Magnoliopsida</taxon>
        <taxon>eudicotyledons</taxon>
        <taxon>Gunneridae</taxon>
        <taxon>Pentapetalae</taxon>
        <taxon>asterids</taxon>
        <taxon>lamiids</taxon>
        <taxon>Lamiales</taxon>
        <taxon>Scrophulariaceae</taxon>
        <taxon>Buddlejeae</taxon>
        <taxon>Buddleja</taxon>
    </lineage>
</organism>
<name>A0AAV6W7J3_9LAMI</name>
<dbReference type="PANTHER" id="PTHR10492">
    <property type="match status" value="1"/>
</dbReference>